<protein>
    <recommendedName>
        <fullName evidence="9">Signal peptidase II</fullName>
    </recommendedName>
</protein>
<dbReference type="GO" id="GO:0004190">
    <property type="term" value="F:aspartic-type endopeptidase activity"/>
    <property type="evidence" value="ECO:0007669"/>
    <property type="project" value="InterPro"/>
</dbReference>
<proteinExistence type="predicted"/>
<dbReference type="Pfam" id="PF01252">
    <property type="entry name" value="Peptidase_A8"/>
    <property type="match status" value="1"/>
</dbReference>
<evidence type="ECO:0000313" key="8">
    <source>
        <dbReference type="EMBL" id="GAJ17757.1"/>
    </source>
</evidence>
<keyword evidence="4" id="KW-0378">Hydrolase</keyword>
<dbReference type="PROSITE" id="PS00855">
    <property type="entry name" value="SPASE_II"/>
    <property type="match status" value="1"/>
</dbReference>
<dbReference type="PRINTS" id="PR00781">
    <property type="entry name" value="LIPOSIGPTASE"/>
</dbReference>
<dbReference type="GO" id="GO:0006508">
    <property type="term" value="P:proteolysis"/>
    <property type="evidence" value="ECO:0007669"/>
    <property type="project" value="UniProtKB-KW"/>
</dbReference>
<dbReference type="PANTHER" id="PTHR33695">
    <property type="entry name" value="LIPOPROTEIN SIGNAL PEPTIDASE"/>
    <property type="match status" value="1"/>
</dbReference>
<reference evidence="8" key="1">
    <citation type="journal article" date="2014" name="Front. Microbiol.">
        <title>High frequency of phylogenetically diverse reductive dehalogenase-homologous genes in deep subseafloor sedimentary metagenomes.</title>
        <authorList>
            <person name="Kawai M."/>
            <person name="Futagami T."/>
            <person name="Toyoda A."/>
            <person name="Takaki Y."/>
            <person name="Nishi S."/>
            <person name="Hori S."/>
            <person name="Arai W."/>
            <person name="Tsubouchi T."/>
            <person name="Morono Y."/>
            <person name="Uchiyama I."/>
            <person name="Ito T."/>
            <person name="Fujiyama A."/>
            <person name="Inagaki F."/>
            <person name="Takami H."/>
        </authorList>
    </citation>
    <scope>NUCLEOTIDE SEQUENCE</scope>
    <source>
        <strain evidence="8">Expedition CK06-06</strain>
    </source>
</reference>
<accession>X1VH95</accession>
<keyword evidence="3 7" id="KW-0812">Transmembrane</keyword>
<feature type="non-terminal residue" evidence="8">
    <location>
        <position position="1"/>
    </location>
</feature>
<sequence>SSNLLLWFAIIVVGVILYLYDKIPDETQIQIFTALILGGTLGNLIDRIKFGYVIDFLDFQIWPAFNLADSAITIGVIGLIIYLIRKK</sequence>
<evidence type="ECO:0000256" key="1">
    <source>
        <dbReference type="ARBA" id="ARBA00022475"/>
    </source>
</evidence>
<evidence type="ECO:0000256" key="6">
    <source>
        <dbReference type="ARBA" id="ARBA00023136"/>
    </source>
</evidence>
<keyword evidence="5 7" id="KW-1133">Transmembrane helix</keyword>
<evidence type="ECO:0000256" key="2">
    <source>
        <dbReference type="ARBA" id="ARBA00022670"/>
    </source>
</evidence>
<evidence type="ECO:0000256" key="3">
    <source>
        <dbReference type="ARBA" id="ARBA00022692"/>
    </source>
</evidence>
<comment type="caution">
    <text evidence="8">The sequence shown here is derived from an EMBL/GenBank/DDBJ whole genome shotgun (WGS) entry which is preliminary data.</text>
</comment>
<feature type="transmembrane region" description="Helical" evidence="7">
    <location>
        <begin position="6"/>
        <end position="21"/>
    </location>
</feature>
<evidence type="ECO:0000256" key="4">
    <source>
        <dbReference type="ARBA" id="ARBA00022801"/>
    </source>
</evidence>
<dbReference type="InterPro" id="IPR001872">
    <property type="entry name" value="Peptidase_A8"/>
</dbReference>
<dbReference type="EMBL" id="BARW01039073">
    <property type="protein sequence ID" value="GAJ17757.1"/>
    <property type="molecule type" value="Genomic_DNA"/>
</dbReference>
<evidence type="ECO:0000256" key="7">
    <source>
        <dbReference type="SAM" id="Phobius"/>
    </source>
</evidence>
<dbReference type="GO" id="GO:0016020">
    <property type="term" value="C:membrane"/>
    <property type="evidence" value="ECO:0007669"/>
    <property type="project" value="InterPro"/>
</dbReference>
<keyword evidence="6 7" id="KW-0472">Membrane</keyword>
<dbReference type="AlphaFoldDB" id="X1VH95"/>
<dbReference type="PANTHER" id="PTHR33695:SF1">
    <property type="entry name" value="LIPOPROTEIN SIGNAL PEPTIDASE"/>
    <property type="match status" value="1"/>
</dbReference>
<feature type="transmembrane region" description="Helical" evidence="7">
    <location>
        <begin position="28"/>
        <end position="45"/>
    </location>
</feature>
<evidence type="ECO:0008006" key="9">
    <source>
        <dbReference type="Google" id="ProtNLM"/>
    </source>
</evidence>
<evidence type="ECO:0000256" key="5">
    <source>
        <dbReference type="ARBA" id="ARBA00022989"/>
    </source>
</evidence>
<gene>
    <name evidence="8" type="ORF">S12H4_59686</name>
</gene>
<name>X1VH95_9ZZZZ</name>
<feature type="transmembrane region" description="Helical" evidence="7">
    <location>
        <begin position="65"/>
        <end position="84"/>
    </location>
</feature>
<organism evidence="8">
    <name type="scientific">marine sediment metagenome</name>
    <dbReference type="NCBI Taxonomy" id="412755"/>
    <lineage>
        <taxon>unclassified sequences</taxon>
        <taxon>metagenomes</taxon>
        <taxon>ecological metagenomes</taxon>
    </lineage>
</organism>
<keyword evidence="2" id="KW-0645">Protease</keyword>
<keyword evidence="1" id="KW-1003">Cell membrane</keyword>